<evidence type="ECO:0000259" key="6">
    <source>
        <dbReference type="Pfam" id="PF00881"/>
    </source>
</evidence>
<dbReference type="AlphaFoldDB" id="A0A4S8MQ48"/>
<dbReference type="Pfam" id="PF00881">
    <property type="entry name" value="Nitroreductase"/>
    <property type="match status" value="1"/>
</dbReference>
<protein>
    <submittedName>
        <fullName evidence="7">Nitroreductase</fullName>
    </submittedName>
</protein>
<dbReference type="GO" id="GO:0016491">
    <property type="term" value="F:oxidoreductase activity"/>
    <property type="evidence" value="ECO:0007669"/>
    <property type="project" value="UniProtKB-KW"/>
</dbReference>
<dbReference type="OrthoDB" id="41362at2759"/>
<gene>
    <name evidence="7" type="ORF">K435DRAFT_835084</name>
</gene>
<keyword evidence="8" id="KW-1185">Reference proteome</keyword>
<dbReference type="InterPro" id="IPR029479">
    <property type="entry name" value="Nitroreductase"/>
</dbReference>
<reference evidence="7 8" key="1">
    <citation type="journal article" date="2019" name="Nat. Ecol. Evol.">
        <title>Megaphylogeny resolves global patterns of mushroom evolution.</title>
        <authorList>
            <person name="Varga T."/>
            <person name="Krizsan K."/>
            <person name="Foldi C."/>
            <person name="Dima B."/>
            <person name="Sanchez-Garcia M."/>
            <person name="Sanchez-Ramirez S."/>
            <person name="Szollosi G.J."/>
            <person name="Szarkandi J.G."/>
            <person name="Papp V."/>
            <person name="Albert L."/>
            <person name="Andreopoulos W."/>
            <person name="Angelini C."/>
            <person name="Antonin V."/>
            <person name="Barry K.W."/>
            <person name="Bougher N.L."/>
            <person name="Buchanan P."/>
            <person name="Buyck B."/>
            <person name="Bense V."/>
            <person name="Catcheside P."/>
            <person name="Chovatia M."/>
            <person name="Cooper J."/>
            <person name="Damon W."/>
            <person name="Desjardin D."/>
            <person name="Finy P."/>
            <person name="Geml J."/>
            <person name="Haridas S."/>
            <person name="Hughes K."/>
            <person name="Justo A."/>
            <person name="Karasinski D."/>
            <person name="Kautmanova I."/>
            <person name="Kiss B."/>
            <person name="Kocsube S."/>
            <person name="Kotiranta H."/>
            <person name="LaButti K.M."/>
            <person name="Lechner B.E."/>
            <person name="Liimatainen K."/>
            <person name="Lipzen A."/>
            <person name="Lukacs Z."/>
            <person name="Mihaltcheva S."/>
            <person name="Morgado L.N."/>
            <person name="Niskanen T."/>
            <person name="Noordeloos M.E."/>
            <person name="Ohm R.A."/>
            <person name="Ortiz-Santana B."/>
            <person name="Ovrebo C."/>
            <person name="Racz N."/>
            <person name="Riley R."/>
            <person name="Savchenko A."/>
            <person name="Shiryaev A."/>
            <person name="Soop K."/>
            <person name="Spirin V."/>
            <person name="Szebenyi C."/>
            <person name="Tomsovsky M."/>
            <person name="Tulloss R.E."/>
            <person name="Uehling J."/>
            <person name="Grigoriev I.V."/>
            <person name="Vagvolgyi C."/>
            <person name="Papp T."/>
            <person name="Martin F.M."/>
            <person name="Miettinen O."/>
            <person name="Hibbett D.S."/>
            <person name="Nagy L.G."/>
        </authorList>
    </citation>
    <scope>NUCLEOTIDE SEQUENCE [LARGE SCALE GENOMIC DNA]</scope>
    <source>
        <strain evidence="7 8">CBS 962.96</strain>
    </source>
</reference>
<dbReference type="PANTHER" id="PTHR43673:SF2">
    <property type="entry name" value="NITROREDUCTASE"/>
    <property type="match status" value="1"/>
</dbReference>
<evidence type="ECO:0000313" key="7">
    <source>
        <dbReference type="EMBL" id="THV05153.1"/>
    </source>
</evidence>
<keyword evidence="4" id="KW-0288">FMN</keyword>
<dbReference type="CDD" id="cd02136">
    <property type="entry name" value="PnbA_NfnB-like"/>
    <property type="match status" value="1"/>
</dbReference>
<keyword evidence="5" id="KW-0560">Oxidoreductase</keyword>
<dbReference type="SUPFAM" id="SSF55469">
    <property type="entry name" value="FMN-dependent nitroreductase-like"/>
    <property type="match status" value="1"/>
</dbReference>
<evidence type="ECO:0000256" key="5">
    <source>
        <dbReference type="ARBA" id="ARBA00023002"/>
    </source>
</evidence>
<proteinExistence type="inferred from homology"/>
<accession>A0A4S8MQ48</accession>
<name>A0A4S8MQ48_DENBC</name>
<comment type="similarity">
    <text evidence="2">Belongs to the nitroreductase family.</text>
</comment>
<dbReference type="Gene3D" id="3.40.109.10">
    <property type="entry name" value="NADH Oxidase"/>
    <property type="match status" value="1"/>
</dbReference>
<dbReference type="PANTHER" id="PTHR43673">
    <property type="entry name" value="NAD(P)H NITROREDUCTASE YDGI-RELATED"/>
    <property type="match status" value="1"/>
</dbReference>
<feature type="domain" description="Nitroreductase" evidence="6">
    <location>
        <begin position="48"/>
        <end position="239"/>
    </location>
</feature>
<evidence type="ECO:0000256" key="1">
    <source>
        <dbReference type="ARBA" id="ARBA00001917"/>
    </source>
</evidence>
<comment type="cofactor">
    <cofactor evidence="1">
        <name>FMN</name>
        <dbReference type="ChEBI" id="CHEBI:58210"/>
    </cofactor>
</comment>
<dbReference type="Proteomes" id="UP000297245">
    <property type="component" value="Unassembled WGS sequence"/>
</dbReference>
<organism evidence="7 8">
    <name type="scientific">Dendrothele bispora (strain CBS 962.96)</name>
    <dbReference type="NCBI Taxonomy" id="1314807"/>
    <lineage>
        <taxon>Eukaryota</taxon>
        <taxon>Fungi</taxon>
        <taxon>Dikarya</taxon>
        <taxon>Basidiomycota</taxon>
        <taxon>Agaricomycotina</taxon>
        <taxon>Agaricomycetes</taxon>
        <taxon>Agaricomycetidae</taxon>
        <taxon>Agaricales</taxon>
        <taxon>Agaricales incertae sedis</taxon>
        <taxon>Dendrothele</taxon>
    </lineage>
</organism>
<sequence length="266" mass="29991">MSLLKDICPELRSGTKASDPSQVDQKISRRTASEKLSEAVDITDSLMKDRFSCRYFLPKPVPKGLVEEIIDAARYAPSGNNMQPWEKVYCISGDVLKAVSTEMVQAHIKCPETYKAQYDYYPTNPLPEEYAIRRHDFGKRYYGSLNVGYNDSAGRAAASIRQYEFFGAPAVFVFTINQALTQGSWMDVGYFLQSMTIAARARGLETTSHVSTAKFQLILRKHLPIKDTEVVALGMSMGYPDLEKVAQYYARQPKREVADIIEFHGL</sequence>
<evidence type="ECO:0000313" key="8">
    <source>
        <dbReference type="Proteomes" id="UP000297245"/>
    </source>
</evidence>
<evidence type="ECO:0000256" key="3">
    <source>
        <dbReference type="ARBA" id="ARBA00022630"/>
    </source>
</evidence>
<dbReference type="EMBL" id="ML179051">
    <property type="protein sequence ID" value="THV05153.1"/>
    <property type="molecule type" value="Genomic_DNA"/>
</dbReference>
<evidence type="ECO:0000256" key="2">
    <source>
        <dbReference type="ARBA" id="ARBA00007118"/>
    </source>
</evidence>
<keyword evidence="3" id="KW-0285">Flavoprotein</keyword>
<evidence type="ECO:0000256" key="4">
    <source>
        <dbReference type="ARBA" id="ARBA00022643"/>
    </source>
</evidence>
<dbReference type="InterPro" id="IPR000415">
    <property type="entry name" value="Nitroreductase-like"/>
</dbReference>